<keyword evidence="2" id="KW-1185">Reference proteome</keyword>
<sequence length="62" mass="7136">MLETDAKIHPTIKLCLKHLDVLGTDNKTRQIVYMYMESLVHEFSATKQIKDMNTKAASNKNK</sequence>
<evidence type="ECO:0000313" key="1">
    <source>
        <dbReference type="EMBL" id="RUQ24257.1"/>
    </source>
</evidence>
<protein>
    <submittedName>
        <fullName evidence="1">Uncharacterized protein</fullName>
    </submittedName>
</protein>
<dbReference type="EMBL" id="RYZZ01000052">
    <property type="protein sequence ID" value="RUQ24257.1"/>
    <property type="molecule type" value="Genomic_DNA"/>
</dbReference>
<gene>
    <name evidence="1" type="ORF">ELQ35_21875</name>
</gene>
<dbReference type="RefSeq" id="WP_126867290.1">
    <property type="nucleotide sequence ID" value="NZ_JAUSTX010000012.1"/>
</dbReference>
<proteinExistence type="predicted"/>
<accession>A0A433H7F1</accession>
<name>A0A433H7F1_9BACI</name>
<dbReference type="Proteomes" id="UP000267430">
    <property type="component" value="Unassembled WGS sequence"/>
</dbReference>
<dbReference type="AlphaFoldDB" id="A0A433H7F1"/>
<comment type="caution">
    <text evidence="1">The sequence shown here is derived from an EMBL/GenBank/DDBJ whole genome shotgun (WGS) entry which is preliminary data.</text>
</comment>
<organism evidence="1 2">
    <name type="scientific">Peribacillus cavernae</name>
    <dbReference type="NCBI Taxonomy" id="1674310"/>
    <lineage>
        <taxon>Bacteria</taxon>
        <taxon>Bacillati</taxon>
        <taxon>Bacillota</taxon>
        <taxon>Bacilli</taxon>
        <taxon>Bacillales</taxon>
        <taxon>Bacillaceae</taxon>
        <taxon>Peribacillus</taxon>
    </lineage>
</organism>
<evidence type="ECO:0000313" key="2">
    <source>
        <dbReference type="Proteomes" id="UP000267430"/>
    </source>
</evidence>
<reference evidence="1 2" key="1">
    <citation type="submission" date="2018-12" db="EMBL/GenBank/DDBJ databases">
        <title>Bacillus chawlae sp. nov., Bacillus glennii sp. nov., and Bacillus saganii sp. nov. Isolated from the Vehicle Assembly Building at Kennedy Space Center where the Viking Spacecraft were Assembled.</title>
        <authorList>
            <person name="Seuylemezian A."/>
            <person name="Vaishampayan P."/>
        </authorList>
    </citation>
    <scope>NUCLEOTIDE SEQUENCE [LARGE SCALE GENOMIC DNA]</scope>
    <source>
        <strain evidence="1 2">L5</strain>
    </source>
</reference>
<dbReference type="OrthoDB" id="2887538at2"/>